<sequence>MTEYGFSATIEPRYRDIDTYEHVNHAVHVTYMEEARMRFFRDVVGQLRIDTVIANLEVDYERPIRLPDTVEVGVGVAEVGETSLTLAYDIRADGEPAASGRTTQVIVDEDGRPTPLPGDWRDALEAHRIDAAE</sequence>
<evidence type="ECO:0000313" key="4">
    <source>
        <dbReference type="Proteomes" id="UP001500420"/>
    </source>
</evidence>
<dbReference type="GO" id="GO:0047617">
    <property type="term" value="F:fatty acyl-CoA hydrolase activity"/>
    <property type="evidence" value="ECO:0007669"/>
    <property type="project" value="TreeGrafter"/>
</dbReference>
<keyword evidence="2" id="KW-0378">Hydrolase</keyword>
<dbReference type="Pfam" id="PF13279">
    <property type="entry name" value="4HBT_2"/>
    <property type="match status" value="1"/>
</dbReference>
<keyword evidence="4" id="KW-1185">Reference proteome</keyword>
<dbReference type="InterPro" id="IPR029069">
    <property type="entry name" value="HotDog_dom_sf"/>
</dbReference>
<organism evidence="3 4">
    <name type="scientific">Natronoarchaeum mannanilyticum</name>
    <dbReference type="NCBI Taxonomy" id="926360"/>
    <lineage>
        <taxon>Archaea</taxon>
        <taxon>Methanobacteriati</taxon>
        <taxon>Methanobacteriota</taxon>
        <taxon>Stenosarchaea group</taxon>
        <taxon>Halobacteria</taxon>
        <taxon>Halobacteriales</taxon>
        <taxon>Natronoarchaeaceae</taxon>
    </lineage>
</organism>
<dbReference type="SUPFAM" id="SSF54637">
    <property type="entry name" value="Thioesterase/thiol ester dehydrase-isomerase"/>
    <property type="match status" value="1"/>
</dbReference>
<reference evidence="3 4" key="1">
    <citation type="journal article" date="2019" name="Int. J. Syst. Evol. Microbiol.">
        <title>The Global Catalogue of Microorganisms (GCM) 10K type strain sequencing project: providing services to taxonomists for standard genome sequencing and annotation.</title>
        <authorList>
            <consortium name="The Broad Institute Genomics Platform"/>
            <consortium name="The Broad Institute Genome Sequencing Center for Infectious Disease"/>
            <person name="Wu L."/>
            <person name="Ma J."/>
        </authorList>
    </citation>
    <scope>NUCLEOTIDE SEQUENCE [LARGE SCALE GENOMIC DNA]</scope>
    <source>
        <strain evidence="3 4">JCM 16328</strain>
    </source>
</reference>
<gene>
    <name evidence="3" type="ORF">GCM10009020_04950</name>
</gene>
<evidence type="ECO:0000256" key="1">
    <source>
        <dbReference type="ARBA" id="ARBA00005953"/>
    </source>
</evidence>
<comment type="caution">
    <text evidence="3">The sequence shown here is derived from an EMBL/GenBank/DDBJ whole genome shotgun (WGS) entry which is preliminary data.</text>
</comment>
<name>A0AAV3T682_9EURY</name>
<dbReference type="EMBL" id="BAAADV010000001">
    <property type="protein sequence ID" value="GAA0663331.1"/>
    <property type="molecule type" value="Genomic_DNA"/>
</dbReference>
<proteinExistence type="inferred from homology"/>
<dbReference type="PANTHER" id="PTHR31793:SF27">
    <property type="entry name" value="NOVEL THIOESTERASE SUPERFAMILY DOMAIN AND SAPOSIN A-TYPE DOMAIN CONTAINING PROTEIN (0610012H03RIK)"/>
    <property type="match status" value="1"/>
</dbReference>
<evidence type="ECO:0000256" key="2">
    <source>
        <dbReference type="ARBA" id="ARBA00022801"/>
    </source>
</evidence>
<dbReference type="PANTHER" id="PTHR31793">
    <property type="entry name" value="4-HYDROXYBENZOYL-COA THIOESTERASE FAMILY MEMBER"/>
    <property type="match status" value="1"/>
</dbReference>
<dbReference type="AlphaFoldDB" id="A0AAV3T682"/>
<dbReference type="Gene3D" id="3.10.129.10">
    <property type="entry name" value="Hotdog Thioesterase"/>
    <property type="match status" value="1"/>
</dbReference>
<dbReference type="Proteomes" id="UP001500420">
    <property type="component" value="Unassembled WGS sequence"/>
</dbReference>
<accession>A0AAV3T682</accession>
<protein>
    <submittedName>
        <fullName evidence="3">Thioesterase family protein</fullName>
    </submittedName>
</protein>
<comment type="similarity">
    <text evidence="1">Belongs to the 4-hydroxybenzoyl-CoA thioesterase family.</text>
</comment>
<dbReference type="RefSeq" id="WP_343772262.1">
    <property type="nucleotide sequence ID" value="NZ_BAAADV010000001.1"/>
</dbReference>
<dbReference type="InterPro" id="IPR050563">
    <property type="entry name" value="4-hydroxybenzoyl-CoA_TE"/>
</dbReference>
<evidence type="ECO:0000313" key="3">
    <source>
        <dbReference type="EMBL" id="GAA0663331.1"/>
    </source>
</evidence>
<dbReference type="CDD" id="cd00586">
    <property type="entry name" value="4HBT"/>
    <property type="match status" value="1"/>
</dbReference>